<protein>
    <recommendedName>
        <fullName evidence="3">Aminoglycoside phosphotransferase domain-containing protein</fullName>
    </recommendedName>
</protein>
<name>A0A232M1D6_9EURO</name>
<comment type="caution">
    <text evidence="1">The sequence shown here is derived from an EMBL/GenBank/DDBJ whole genome shotgun (WGS) entry which is preliminary data.</text>
</comment>
<keyword evidence="2" id="KW-1185">Reference proteome</keyword>
<evidence type="ECO:0008006" key="3">
    <source>
        <dbReference type="Google" id="ProtNLM"/>
    </source>
</evidence>
<gene>
    <name evidence="1" type="ORF">Egran_02009</name>
</gene>
<organism evidence="1 2">
    <name type="scientific">Elaphomyces granulatus</name>
    <dbReference type="NCBI Taxonomy" id="519963"/>
    <lineage>
        <taxon>Eukaryota</taxon>
        <taxon>Fungi</taxon>
        <taxon>Dikarya</taxon>
        <taxon>Ascomycota</taxon>
        <taxon>Pezizomycotina</taxon>
        <taxon>Eurotiomycetes</taxon>
        <taxon>Eurotiomycetidae</taxon>
        <taxon>Eurotiales</taxon>
        <taxon>Elaphomycetaceae</taxon>
        <taxon>Elaphomyces</taxon>
    </lineage>
</organism>
<evidence type="ECO:0000313" key="2">
    <source>
        <dbReference type="Proteomes" id="UP000243515"/>
    </source>
</evidence>
<accession>A0A232M1D6</accession>
<dbReference type="Proteomes" id="UP000243515">
    <property type="component" value="Unassembled WGS sequence"/>
</dbReference>
<dbReference type="OrthoDB" id="2906425at2759"/>
<dbReference type="AlphaFoldDB" id="A0A232M1D6"/>
<evidence type="ECO:0000313" key="1">
    <source>
        <dbReference type="EMBL" id="OXV10230.1"/>
    </source>
</evidence>
<reference evidence="1 2" key="1">
    <citation type="journal article" date="2015" name="Environ. Microbiol.">
        <title>Metagenome sequence of Elaphomyces granulatus from sporocarp tissue reveals Ascomycota ectomycorrhizal fingerprints of genome expansion and a Proteobacteria-rich microbiome.</title>
        <authorList>
            <person name="Quandt C.A."/>
            <person name="Kohler A."/>
            <person name="Hesse C.N."/>
            <person name="Sharpton T.J."/>
            <person name="Martin F."/>
            <person name="Spatafora J.W."/>
        </authorList>
    </citation>
    <scope>NUCLEOTIDE SEQUENCE [LARGE SCALE GENOMIC DNA]</scope>
    <source>
        <strain evidence="1 2">OSC145934</strain>
    </source>
</reference>
<dbReference type="EMBL" id="NPHW01003048">
    <property type="protein sequence ID" value="OXV10230.1"/>
    <property type="molecule type" value="Genomic_DNA"/>
</dbReference>
<proteinExistence type="predicted"/>
<sequence length="101" mass="12003">MSGLMVKRDPDINGRYVATEIIDWEFSGFYPAYYECTVLTRTLSVVDEDDWYLYLPESISPSQFPVRWLVDRLWEIHLWTTQLKLDLETRKLPCHMESPGK</sequence>